<dbReference type="GeneID" id="93258379"/>
<dbReference type="NCBIfam" id="NF033529">
    <property type="entry name" value="transpos_ISLre2"/>
    <property type="match status" value="1"/>
</dbReference>
<reference evidence="3" key="1">
    <citation type="submission" date="2024-06" db="EMBL/GenBank/DDBJ databases">
        <authorList>
            <person name="Huang C.H."/>
            <person name="Ting Y.S."/>
            <person name="Cheng Y.H."/>
        </authorList>
    </citation>
    <scope>NUCLEOTIDE SEQUENCE</scope>
    <source>
        <strain evidence="3">TCI803</strain>
    </source>
</reference>
<accession>A0AAU7WHV1</accession>
<dbReference type="InterPro" id="IPR009620">
    <property type="entry name" value="UPF0236"/>
</dbReference>
<comment type="similarity">
    <text evidence="1">Belongs to the UPF0236 family.</text>
</comment>
<evidence type="ECO:0000256" key="2">
    <source>
        <dbReference type="SAM" id="MobiDB-lite"/>
    </source>
</evidence>
<dbReference type="RefSeq" id="WP_285958547.1">
    <property type="nucleotide sequence ID" value="NZ_CP158453.1"/>
</dbReference>
<evidence type="ECO:0000256" key="1">
    <source>
        <dbReference type="ARBA" id="ARBA00006539"/>
    </source>
</evidence>
<dbReference type="Pfam" id="PF06782">
    <property type="entry name" value="UPF0236"/>
    <property type="match status" value="1"/>
</dbReference>
<feature type="compositionally biased region" description="Polar residues" evidence="2">
    <location>
        <begin position="424"/>
        <end position="435"/>
    </location>
</feature>
<dbReference type="EMBL" id="CP158453">
    <property type="protein sequence ID" value="XBX98449.1"/>
    <property type="molecule type" value="Genomic_DNA"/>
</dbReference>
<feature type="compositionally biased region" description="Basic residues" evidence="2">
    <location>
        <begin position="414"/>
        <end position="423"/>
    </location>
</feature>
<proteinExistence type="inferred from homology"/>
<protein>
    <submittedName>
        <fullName evidence="3">ISLre2 family transposase</fullName>
    </submittedName>
</protein>
<dbReference type="AlphaFoldDB" id="A0AAU7WHV1"/>
<sequence length="471" mass="53726">MDIISIIAGLLKDTKSLIEFEEQVKILMQKVFTQWVGDVFEKLDQTIRLKKQAEGWQYCRSDYRSVQFLFGSVNFKRSFMHDKRGGSHYPLDECLGLVPHQRYSPLVELKVAELASENTYRKVADVLKEWTAVSLSHTTVGKMVKRVGKTQAEADRALVEELEVAASLPGGKKVDYLFSEADGVFVRGLKKKQSMEVHHAILYEGWEANGKRVSLRQPTVIMTTEAIQTFWDEVQAKAANTYSLEKAHVITNSDGGAGYTAERFQTAFSQSEYPVLNQLDTYHVAQAIVRTFGGGKSEIKEQIRKAIRTHDLDQFTLYLDTHESTLTDEKSLKKVKEFRSYILKNWDRIFDWRDKVENVPEGARGLGAMESNQRHISFRMKKRGMHWSKAGAEAMVKVKQGMLNGTLQETYLKHRSRSARKQRSLQQSIRMSQRFKQPVRPSIGVKHGSVSLHSSRSSAMGHLSKILELSF</sequence>
<name>A0AAU7WHV1_9BACI</name>
<organism evidence="3">
    <name type="scientific">Heyndrickxia faecalis</name>
    <dbReference type="NCBI Taxonomy" id="2824910"/>
    <lineage>
        <taxon>Bacteria</taxon>
        <taxon>Bacillati</taxon>
        <taxon>Bacillota</taxon>
        <taxon>Bacilli</taxon>
        <taxon>Bacillales</taxon>
        <taxon>Bacillaceae</taxon>
        <taxon>Heyndrickxia</taxon>
    </lineage>
</organism>
<gene>
    <name evidence="3" type="ORF">ABR335_02220</name>
</gene>
<feature type="region of interest" description="Disordered" evidence="2">
    <location>
        <begin position="414"/>
        <end position="449"/>
    </location>
</feature>
<evidence type="ECO:0000313" key="3">
    <source>
        <dbReference type="EMBL" id="XBX98449.1"/>
    </source>
</evidence>